<dbReference type="OrthoDB" id="71910at2759"/>
<proteinExistence type="predicted"/>
<reference evidence="1 2" key="1">
    <citation type="journal article" date="2014" name="Genome Biol. Evol.">
        <title>The secreted proteins of Achlya hypogyna and Thraustotheca clavata identify the ancestral oomycete secretome and reveal gene acquisitions by horizontal gene transfer.</title>
        <authorList>
            <person name="Misner I."/>
            <person name="Blouin N."/>
            <person name="Leonard G."/>
            <person name="Richards T.A."/>
            <person name="Lane C.E."/>
        </authorList>
    </citation>
    <scope>NUCLEOTIDE SEQUENCE [LARGE SCALE GENOMIC DNA]</scope>
    <source>
        <strain evidence="1 2">ATCC 34112</strain>
    </source>
</reference>
<accession>A0A1W0A1J4</accession>
<evidence type="ECO:0000313" key="2">
    <source>
        <dbReference type="Proteomes" id="UP000243217"/>
    </source>
</evidence>
<evidence type="ECO:0000313" key="1">
    <source>
        <dbReference type="EMBL" id="OQS04136.1"/>
    </source>
</evidence>
<gene>
    <name evidence="1" type="ORF">THRCLA_20963</name>
</gene>
<dbReference type="EMBL" id="JNBS01000675">
    <property type="protein sequence ID" value="OQS04136.1"/>
    <property type="molecule type" value="Genomic_DNA"/>
</dbReference>
<organism evidence="1 2">
    <name type="scientific">Thraustotheca clavata</name>
    <dbReference type="NCBI Taxonomy" id="74557"/>
    <lineage>
        <taxon>Eukaryota</taxon>
        <taxon>Sar</taxon>
        <taxon>Stramenopiles</taxon>
        <taxon>Oomycota</taxon>
        <taxon>Saprolegniomycetes</taxon>
        <taxon>Saprolegniales</taxon>
        <taxon>Achlyaceae</taxon>
        <taxon>Thraustotheca</taxon>
    </lineage>
</organism>
<protein>
    <submittedName>
        <fullName evidence="1">Uncharacterized protein</fullName>
    </submittedName>
</protein>
<name>A0A1W0A1J4_9STRA</name>
<dbReference type="Proteomes" id="UP000243217">
    <property type="component" value="Unassembled WGS sequence"/>
</dbReference>
<keyword evidence="2" id="KW-1185">Reference proteome</keyword>
<dbReference type="AlphaFoldDB" id="A0A1W0A1J4"/>
<sequence length="61" mass="7003">MMQWLGGQGQSRGFKIGSWAVAGGLAFAWYKYDQYKEAQFSVDDANEWNKLVLAKQNKKEK</sequence>
<comment type="caution">
    <text evidence="1">The sequence shown here is derived from an EMBL/GenBank/DDBJ whole genome shotgun (WGS) entry which is preliminary data.</text>
</comment>